<reference evidence="1 2" key="1">
    <citation type="journal article" date="2020" name="Nature">
        <title>Six reference-quality genomes reveal evolution of bat adaptations.</title>
        <authorList>
            <person name="Jebb D."/>
            <person name="Huang Z."/>
            <person name="Pippel M."/>
            <person name="Hughes G.M."/>
            <person name="Lavrichenko K."/>
            <person name="Devanna P."/>
            <person name="Winkler S."/>
            <person name="Jermiin L.S."/>
            <person name="Skirmuntt E.C."/>
            <person name="Katzourakis A."/>
            <person name="Burkitt-Gray L."/>
            <person name="Ray D.A."/>
            <person name="Sullivan K.A.M."/>
            <person name="Roscito J.G."/>
            <person name="Kirilenko B.M."/>
            <person name="Davalos L.M."/>
            <person name="Corthals A.P."/>
            <person name="Power M.L."/>
            <person name="Jones G."/>
            <person name="Ransome R.D."/>
            <person name="Dechmann D.K.N."/>
            <person name="Locatelli A.G."/>
            <person name="Puechmaille S.J."/>
            <person name="Fedrigo O."/>
            <person name="Jarvis E.D."/>
            <person name="Hiller M."/>
            <person name="Vernes S.C."/>
            <person name="Myers E.W."/>
            <person name="Teeling E.C."/>
        </authorList>
    </citation>
    <scope>NUCLEOTIDE SEQUENCE [LARGE SCALE GENOMIC DNA]</scope>
    <source>
        <strain evidence="1">MRouAeg1</strain>
        <tissue evidence="1">Muscle</tissue>
    </source>
</reference>
<dbReference type="Proteomes" id="UP000593571">
    <property type="component" value="Unassembled WGS sequence"/>
</dbReference>
<dbReference type="AlphaFoldDB" id="A0A7J8H2N0"/>
<proteinExistence type="predicted"/>
<accession>A0A7J8H2N0</accession>
<protein>
    <submittedName>
        <fullName evidence="1">Uncharacterized protein</fullName>
    </submittedName>
</protein>
<organism evidence="1 2">
    <name type="scientific">Rousettus aegyptiacus</name>
    <name type="common">Egyptian fruit bat</name>
    <name type="synonym">Pteropus aegyptiacus</name>
    <dbReference type="NCBI Taxonomy" id="9407"/>
    <lineage>
        <taxon>Eukaryota</taxon>
        <taxon>Metazoa</taxon>
        <taxon>Chordata</taxon>
        <taxon>Craniata</taxon>
        <taxon>Vertebrata</taxon>
        <taxon>Euteleostomi</taxon>
        <taxon>Mammalia</taxon>
        <taxon>Eutheria</taxon>
        <taxon>Laurasiatheria</taxon>
        <taxon>Chiroptera</taxon>
        <taxon>Yinpterochiroptera</taxon>
        <taxon>Pteropodoidea</taxon>
        <taxon>Pteropodidae</taxon>
        <taxon>Rousettinae</taxon>
        <taxon>Rousettus</taxon>
    </lineage>
</organism>
<gene>
    <name evidence="1" type="ORF">HJG63_011345</name>
</gene>
<evidence type="ECO:0000313" key="2">
    <source>
        <dbReference type="Proteomes" id="UP000593571"/>
    </source>
</evidence>
<keyword evidence="2" id="KW-1185">Reference proteome</keyword>
<sequence>MSNPRKCSIPTSDANIVLEQLLAEDSFGESDLCIHFCYIRIRDKFCLEITRTVFILYFHTENESDLIQPQRACLCKINTDSKLHFFFFLREKWVKKEKSFLTVYPGWYQRTPGSQEREPFFL</sequence>
<dbReference type="EMBL" id="JACASE010000005">
    <property type="protein sequence ID" value="KAF6466012.1"/>
    <property type="molecule type" value="Genomic_DNA"/>
</dbReference>
<name>A0A7J8H2N0_ROUAE</name>
<comment type="caution">
    <text evidence="1">The sequence shown here is derived from an EMBL/GenBank/DDBJ whole genome shotgun (WGS) entry which is preliminary data.</text>
</comment>
<evidence type="ECO:0000313" key="1">
    <source>
        <dbReference type="EMBL" id="KAF6466012.1"/>
    </source>
</evidence>